<dbReference type="RefSeq" id="WP_165097144.1">
    <property type="nucleotide sequence ID" value="NZ_CP049056.1"/>
</dbReference>
<feature type="transmembrane region" description="Helical" evidence="1">
    <location>
        <begin position="195"/>
        <end position="214"/>
    </location>
</feature>
<dbReference type="AlphaFoldDB" id="A0A7L5BUN0"/>
<dbReference type="EMBL" id="CP049056">
    <property type="protein sequence ID" value="QIE55352.1"/>
    <property type="molecule type" value="Genomic_DNA"/>
</dbReference>
<keyword evidence="1" id="KW-0812">Transmembrane</keyword>
<accession>A0A7L5BUN0</accession>
<dbReference type="Proteomes" id="UP000503336">
    <property type="component" value="Chromosome"/>
</dbReference>
<evidence type="ECO:0000256" key="2">
    <source>
        <dbReference type="SAM" id="SignalP"/>
    </source>
</evidence>
<reference evidence="3 4" key="1">
    <citation type="submission" date="2020-02" db="EMBL/GenBank/DDBJ databases">
        <title>complete genome sequence of Rhodobacteraceae bacterium.</title>
        <authorList>
            <person name="Park J."/>
            <person name="Kim Y.-S."/>
            <person name="Kim K.-H."/>
        </authorList>
    </citation>
    <scope>NUCLEOTIDE SEQUENCE [LARGE SCALE GENOMIC DNA]</scope>
    <source>
        <strain evidence="3 4">RR4-56</strain>
    </source>
</reference>
<organism evidence="3 4">
    <name type="scientific">Pikeienuella piscinae</name>
    <dbReference type="NCBI Taxonomy" id="2748098"/>
    <lineage>
        <taxon>Bacteria</taxon>
        <taxon>Pseudomonadati</taxon>
        <taxon>Pseudomonadota</taxon>
        <taxon>Alphaproteobacteria</taxon>
        <taxon>Rhodobacterales</taxon>
        <taxon>Paracoccaceae</taxon>
        <taxon>Pikeienuella</taxon>
    </lineage>
</organism>
<keyword evidence="4" id="KW-1185">Reference proteome</keyword>
<keyword evidence="2" id="KW-0732">Signal</keyword>
<evidence type="ECO:0000313" key="3">
    <source>
        <dbReference type="EMBL" id="QIE55352.1"/>
    </source>
</evidence>
<gene>
    <name evidence="3" type="ORF">G5B40_07720</name>
</gene>
<evidence type="ECO:0000256" key="1">
    <source>
        <dbReference type="SAM" id="Phobius"/>
    </source>
</evidence>
<proteinExistence type="predicted"/>
<evidence type="ECO:0000313" key="4">
    <source>
        <dbReference type="Proteomes" id="UP000503336"/>
    </source>
</evidence>
<dbReference type="KEGG" id="hdh:G5B40_07720"/>
<protein>
    <submittedName>
        <fullName evidence="3">VPLPA-CTERM sorting domain-containing protein</fullName>
    </submittedName>
</protein>
<name>A0A7L5BUN0_9RHOB</name>
<feature type="signal peptide" evidence="2">
    <location>
        <begin position="1"/>
        <end position="20"/>
    </location>
</feature>
<keyword evidence="1" id="KW-0472">Membrane</keyword>
<keyword evidence="1" id="KW-1133">Transmembrane helix</keyword>
<dbReference type="NCBIfam" id="TIGR03370">
    <property type="entry name" value="VPLPA-CTERM"/>
    <property type="match status" value="1"/>
</dbReference>
<feature type="chain" id="PRO_5029758052" evidence="2">
    <location>
        <begin position="21"/>
        <end position="222"/>
    </location>
</feature>
<dbReference type="InterPro" id="IPR022472">
    <property type="entry name" value="VPLPA-CTERM"/>
</dbReference>
<sequence length="222" mass="22002">MKALILAAALAAGLPMAANAVSITANQGLNGAGGSVAADRSDLGKISDGIATNQSIFSLGLGGFLSASVDPQALANPIMVIEITNNTPNPLFPEAVNLFLGGSVSGPGGLDGANSFDSTGAIQIGTLSNDGAPTAIEMNGALITKTQTNSSTKFTIDIANVGNGIFSRLTLVDITSGTGASVDGFDIGELTVNAVPLPASALLLLSGLAGFGFVSRRRRAAA</sequence>